<dbReference type="PROSITE" id="PS50987">
    <property type="entry name" value="HTH_ARSR_2"/>
    <property type="match status" value="1"/>
</dbReference>
<accession>A0A1M5NUB1</accession>
<evidence type="ECO:0000256" key="3">
    <source>
        <dbReference type="ARBA" id="ARBA00023163"/>
    </source>
</evidence>
<evidence type="ECO:0000313" key="5">
    <source>
        <dbReference type="EMBL" id="SHG93068.1"/>
    </source>
</evidence>
<dbReference type="SUPFAM" id="SSF46785">
    <property type="entry name" value="Winged helix' DNA-binding domain"/>
    <property type="match status" value="1"/>
</dbReference>
<dbReference type="NCBIfam" id="NF033788">
    <property type="entry name" value="HTH_metalloreg"/>
    <property type="match status" value="1"/>
</dbReference>
<dbReference type="InterPro" id="IPR036390">
    <property type="entry name" value="WH_DNA-bd_sf"/>
</dbReference>
<keyword evidence="6" id="KW-1185">Reference proteome</keyword>
<keyword evidence="3" id="KW-0804">Transcription</keyword>
<dbReference type="AlphaFoldDB" id="A0A1M5NUB1"/>
<dbReference type="PANTHER" id="PTHR43132:SF6">
    <property type="entry name" value="HTH-TYPE TRANSCRIPTIONAL REPRESSOR CZRA"/>
    <property type="match status" value="1"/>
</dbReference>
<gene>
    <name evidence="5" type="ORF">SAMN04488044_1631</name>
</gene>
<feature type="domain" description="HTH arsR-type" evidence="4">
    <location>
        <begin position="1"/>
        <end position="93"/>
    </location>
</feature>
<dbReference type="Pfam" id="PF01022">
    <property type="entry name" value="HTH_5"/>
    <property type="match status" value="1"/>
</dbReference>
<dbReference type="PANTHER" id="PTHR43132">
    <property type="entry name" value="ARSENICAL RESISTANCE OPERON REPRESSOR ARSR-RELATED"/>
    <property type="match status" value="1"/>
</dbReference>
<protein>
    <submittedName>
        <fullName evidence="5">Transcriptional regulator, ArsR family</fullName>
    </submittedName>
</protein>
<reference evidence="6" key="1">
    <citation type="submission" date="2016-11" db="EMBL/GenBank/DDBJ databases">
        <authorList>
            <person name="Varghese N."/>
            <person name="Submissions S."/>
        </authorList>
    </citation>
    <scope>NUCLEOTIDE SEQUENCE [LARGE SCALE GENOMIC DNA]</scope>
    <source>
        <strain evidence="6">DSM 28223</strain>
    </source>
</reference>
<dbReference type="CDD" id="cd00090">
    <property type="entry name" value="HTH_ARSR"/>
    <property type="match status" value="1"/>
</dbReference>
<dbReference type="InterPro" id="IPR011991">
    <property type="entry name" value="ArsR-like_HTH"/>
</dbReference>
<dbReference type="STRING" id="870908.SAMN04488044_1631"/>
<keyword evidence="2" id="KW-0238">DNA-binding</keyword>
<dbReference type="Gene3D" id="1.10.10.10">
    <property type="entry name" value="Winged helix-like DNA-binding domain superfamily/Winged helix DNA-binding domain"/>
    <property type="match status" value="1"/>
</dbReference>
<dbReference type="InterPro" id="IPR051011">
    <property type="entry name" value="Metal_resp_trans_reg"/>
</dbReference>
<evidence type="ECO:0000256" key="2">
    <source>
        <dbReference type="ARBA" id="ARBA00023125"/>
    </source>
</evidence>
<proteinExistence type="predicted"/>
<keyword evidence="1" id="KW-0805">Transcription regulation</keyword>
<name>A0A1M5NUB1_9RHOB</name>
<evidence type="ECO:0000259" key="4">
    <source>
        <dbReference type="PROSITE" id="PS50987"/>
    </source>
</evidence>
<dbReference type="SMART" id="SM00418">
    <property type="entry name" value="HTH_ARSR"/>
    <property type="match status" value="1"/>
</dbReference>
<sequence>MGMNELRAVFAALSDETRFDIVERLMKVGELPAGDLVTDAAISGPAISRHLKVLREAGLVGQRAEGTKRFYSVRPEALKTISDWTIDHRAFWEAGLDRIEAALAAEEDTWQT</sequence>
<evidence type="ECO:0000313" key="6">
    <source>
        <dbReference type="Proteomes" id="UP000184211"/>
    </source>
</evidence>
<organism evidence="5 6">
    <name type="scientific">Cognatishimia maritima</name>
    <dbReference type="NCBI Taxonomy" id="870908"/>
    <lineage>
        <taxon>Bacteria</taxon>
        <taxon>Pseudomonadati</taxon>
        <taxon>Pseudomonadota</taxon>
        <taxon>Alphaproteobacteria</taxon>
        <taxon>Rhodobacterales</taxon>
        <taxon>Paracoccaceae</taxon>
        <taxon>Cognatishimia</taxon>
    </lineage>
</organism>
<dbReference type="GO" id="GO:0003700">
    <property type="term" value="F:DNA-binding transcription factor activity"/>
    <property type="evidence" value="ECO:0007669"/>
    <property type="project" value="InterPro"/>
</dbReference>
<dbReference type="PRINTS" id="PR00778">
    <property type="entry name" value="HTHARSR"/>
</dbReference>
<evidence type="ECO:0000256" key="1">
    <source>
        <dbReference type="ARBA" id="ARBA00023015"/>
    </source>
</evidence>
<dbReference type="GO" id="GO:0003677">
    <property type="term" value="F:DNA binding"/>
    <property type="evidence" value="ECO:0007669"/>
    <property type="project" value="UniProtKB-KW"/>
</dbReference>
<dbReference type="Proteomes" id="UP000184211">
    <property type="component" value="Unassembled WGS sequence"/>
</dbReference>
<dbReference type="EMBL" id="FQWM01000002">
    <property type="protein sequence ID" value="SHG93068.1"/>
    <property type="molecule type" value="Genomic_DNA"/>
</dbReference>
<dbReference type="InterPro" id="IPR001845">
    <property type="entry name" value="HTH_ArsR_DNA-bd_dom"/>
</dbReference>
<dbReference type="InterPro" id="IPR036388">
    <property type="entry name" value="WH-like_DNA-bd_sf"/>
</dbReference>